<dbReference type="EMBL" id="KL367526">
    <property type="protein sequence ID" value="KFD66297.1"/>
    <property type="molecule type" value="Genomic_DNA"/>
</dbReference>
<sequence length="108" mass="12358">MSRRLEWVEIRIRYAATDANKGANLLAFPSTYLVECGFSKAAALTKSRNRMDVATRGDLRLSLSNLQPDIMKLAKKILTSRDFDQLGPRTHLESRHIQNFCLEEYEAL</sequence>
<reference evidence="1" key="1">
    <citation type="journal article" date="2014" name="Nat. Genet.">
        <title>Genome and transcriptome of the porcine whipworm Trichuris suis.</title>
        <authorList>
            <person name="Jex A.R."/>
            <person name="Nejsum P."/>
            <person name="Schwarz E.M."/>
            <person name="Hu L."/>
            <person name="Young N.D."/>
            <person name="Hall R.S."/>
            <person name="Korhonen P.K."/>
            <person name="Liao S."/>
            <person name="Thamsborg S."/>
            <person name="Xia J."/>
            <person name="Xu P."/>
            <person name="Wang S."/>
            <person name="Scheerlinck J.P."/>
            <person name="Hofmann A."/>
            <person name="Sternberg P.W."/>
            <person name="Wang J."/>
            <person name="Gasser R.B."/>
        </authorList>
    </citation>
    <scope>NUCLEOTIDE SEQUENCE [LARGE SCALE GENOMIC DNA]</scope>
    <source>
        <strain evidence="1">DCEP-RM93F</strain>
    </source>
</reference>
<proteinExistence type="predicted"/>
<protein>
    <recommendedName>
        <fullName evidence="2">HAT C-terminal dimerisation domain-containing protein</fullName>
    </recommendedName>
</protein>
<evidence type="ECO:0000313" key="1">
    <source>
        <dbReference type="EMBL" id="KFD66297.1"/>
    </source>
</evidence>
<dbReference type="Proteomes" id="UP000030758">
    <property type="component" value="Unassembled WGS sequence"/>
</dbReference>
<gene>
    <name evidence="1" type="ORF">M514_09479</name>
</gene>
<name>A0A085NA01_9BILA</name>
<evidence type="ECO:0008006" key="2">
    <source>
        <dbReference type="Google" id="ProtNLM"/>
    </source>
</evidence>
<organism evidence="1">
    <name type="scientific">Trichuris suis</name>
    <name type="common">pig whipworm</name>
    <dbReference type="NCBI Taxonomy" id="68888"/>
    <lineage>
        <taxon>Eukaryota</taxon>
        <taxon>Metazoa</taxon>
        <taxon>Ecdysozoa</taxon>
        <taxon>Nematoda</taxon>
        <taxon>Enoplea</taxon>
        <taxon>Dorylaimia</taxon>
        <taxon>Trichinellida</taxon>
        <taxon>Trichuridae</taxon>
        <taxon>Trichuris</taxon>
    </lineage>
</organism>
<accession>A0A085NA01</accession>
<dbReference type="AlphaFoldDB" id="A0A085NA01"/>